<dbReference type="InterPro" id="IPR045155">
    <property type="entry name" value="Beta-lactam_cat"/>
</dbReference>
<reference evidence="3" key="1">
    <citation type="journal article" date="2019" name="Int. J. Syst. Evol. Microbiol.">
        <title>The Global Catalogue of Microorganisms (GCM) 10K type strain sequencing project: providing services to taxonomists for standard genome sequencing and annotation.</title>
        <authorList>
            <consortium name="The Broad Institute Genomics Platform"/>
            <consortium name="The Broad Institute Genome Sequencing Center for Infectious Disease"/>
            <person name="Wu L."/>
            <person name="Ma J."/>
        </authorList>
    </citation>
    <scope>NUCLEOTIDE SEQUENCE [LARGE SCALE GENOMIC DNA]</scope>
    <source>
        <strain evidence="3">JCM 3399</strain>
    </source>
</reference>
<dbReference type="InterPro" id="IPR000871">
    <property type="entry name" value="Beta-lactam_class-A"/>
</dbReference>
<dbReference type="SUPFAM" id="SSF56601">
    <property type="entry name" value="beta-lactamase/transpeptidase-like"/>
    <property type="match status" value="1"/>
</dbReference>
<accession>A0ABQ2VEI0</accession>
<dbReference type="InterPro" id="IPR012338">
    <property type="entry name" value="Beta-lactam/transpept-like"/>
</dbReference>
<name>A0ABQ2VEI0_9ACTN</name>
<dbReference type="PANTHER" id="PTHR35333:SF3">
    <property type="entry name" value="BETA-LACTAMASE-TYPE TRANSPEPTIDASE FOLD CONTAINING PROTEIN"/>
    <property type="match status" value="1"/>
</dbReference>
<keyword evidence="3" id="KW-1185">Reference proteome</keyword>
<dbReference type="RefSeq" id="WP_189304537.1">
    <property type="nucleotide sequence ID" value="NZ_BMRP01000023.1"/>
</dbReference>
<gene>
    <name evidence="2" type="ORF">GCM10010211_56160</name>
</gene>
<sequence>MLSLVVAPWRCPPVVLRNADVPHEAASTMKVAVLAALHRSGQDLDRRIPVVNRFASAAGGTFANSRSGDSDPEPWELLGGTASLRWLAGRMVSHSSNLATNLCLAHVGREAVAEVWRRAGASAATDTPRGVEDQPARAAGIFNRVTAHDLVRLLESLEPEVLGLLEDNAHGVDLAAGLPPGTRLASKNGWITGVRNCVAVVHPPDAAPYALAVCYTGPLANGQDTGDPAARLLARLSARVWRARHGLTT</sequence>
<feature type="domain" description="Beta-lactamase class A catalytic" evidence="1">
    <location>
        <begin position="16"/>
        <end position="214"/>
    </location>
</feature>
<evidence type="ECO:0000259" key="1">
    <source>
        <dbReference type="Pfam" id="PF13354"/>
    </source>
</evidence>
<dbReference type="Proteomes" id="UP000654471">
    <property type="component" value="Unassembled WGS sequence"/>
</dbReference>
<proteinExistence type="predicted"/>
<dbReference type="PANTHER" id="PTHR35333">
    <property type="entry name" value="BETA-LACTAMASE"/>
    <property type="match status" value="1"/>
</dbReference>
<evidence type="ECO:0000313" key="2">
    <source>
        <dbReference type="EMBL" id="GGU82970.1"/>
    </source>
</evidence>
<dbReference type="Gene3D" id="3.40.710.10">
    <property type="entry name" value="DD-peptidase/beta-lactamase superfamily"/>
    <property type="match status" value="1"/>
</dbReference>
<dbReference type="EMBL" id="BMRP01000023">
    <property type="protein sequence ID" value="GGU82970.1"/>
    <property type="molecule type" value="Genomic_DNA"/>
</dbReference>
<protein>
    <recommendedName>
        <fullName evidence="1">Beta-lactamase class A catalytic domain-containing protein</fullName>
    </recommendedName>
</protein>
<organism evidence="2 3">
    <name type="scientific">Streptomyces albospinus</name>
    <dbReference type="NCBI Taxonomy" id="285515"/>
    <lineage>
        <taxon>Bacteria</taxon>
        <taxon>Bacillati</taxon>
        <taxon>Actinomycetota</taxon>
        <taxon>Actinomycetes</taxon>
        <taxon>Kitasatosporales</taxon>
        <taxon>Streptomycetaceae</taxon>
        <taxon>Streptomyces</taxon>
    </lineage>
</organism>
<comment type="caution">
    <text evidence="2">The sequence shown here is derived from an EMBL/GenBank/DDBJ whole genome shotgun (WGS) entry which is preliminary data.</text>
</comment>
<evidence type="ECO:0000313" key="3">
    <source>
        <dbReference type="Proteomes" id="UP000654471"/>
    </source>
</evidence>
<dbReference type="Pfam" id="PF13354">
    <property type="entry name" value="Beta-lactamase2"/>
    <property type="match status" value="1"/>
</dbReference>